<dbReference type="EMBL" id="CARXXK010001085">
    <property type="protein sequence ID" value="CAI6373032.1"/>
    <property type="molecule type" value="Genomic_DNA"/>
</dbReference>
<dbReference type="AlphaFoldDB" id="A0AAV0Y007"/>
<keyword evidence="2" id="KW-1185">Reference proteome</keyword>
<accession>A0AAV0Y007</accession>
<comment type="caution">
    <text evidence="1">The sequence shown here is derived from an EMBL/GenBank/DDBJ whole genome shotgun (WGS) entry which is preliminary data.</text>
</comment>
<dbReference type="Proteomes" id="UP001160148">
    <property type="component" value="Unassembled WGS sequence"/>
</dbReference>
<sequence length="86" mass="10017">MRHKRLGCLGHVLITNWRPIGRPKQRWFNKGNREPSQLGLDDINELALGRDGWKVFCFVATVLDVQRPLKLGEKGIYYLILSWPDD</sequence>
<name>A0AAV0Y007_9HEMI</name>
<proteinExistence type="predicted"/>
<evidence type="ECO:0000313" key="1">
    <source>
        <dbReference type="EMBL" id="CAI6373032.1"/>
    </source>
</evidence>
<protein>
    <submittedName>
        <fullName evidence="1">Uncharacterized protein</fullName>
    </submittedName>
</protein>
<organism evidence="1 2">
    <name type="scientific">Macrosiphum euphorbiae</name>
    <name type="common">potato aphid</name>
    <dbReference type="NCBI Taxonomy" id="13131"/>
    <lineage>
        <taxon>Eukaryota</taxon>
        <taxon>Metazoa</taxon>
        <taxon>Ecdysozoa</taxon>
        <taxon>Arthropoda</taxon>
        <taxon>Hexapoda</taxon>
        <taxon>Insecta</taxon>
        <taxon>Pterygota</taxon>
        <taxon>Neoptera</taxon>
        <taxon>Paraneoptera</taxon>
        <taxon>Hemiptera</taxon>
        <taxon>Sternorrhyncha</taxon>
        <taxon>Aphidomorpha</taxon>
        <taxon>Aphidoidea</taxon>
        <taxon>Aphididae</taxon>
        <taxon>Macrosiphini</taxon>
        <taxon>Macrosiphum</taxon>
    </lineage>
</organism>
<reference evidence="1 2" key="1">
    <citation type="submission" date="2023-01" db="EMBL/GenBank/DDBJ databases">
        <authorList>
            <person name="Whitehead M."/>
        </authorList>
    </citation>
    <scope>NUCLEOTIDE SEQUENCE [LARGE SCALE GENOMIC DNA]</scope>
</reference>
<evidence type="ECO:0000313" key="2">
    <source>
        <dbReference type="Proteomes" id="UP001160148"/>
    </source>
</evidence>
<gene>
    <name evidence="1" type="ORF">MEUPH1_LOCUS26833</name>
</gene>